<evidence type="ECO:0000313" key="7">
    <source>
        <dbReference type="Proteomes" id="UP000032304"/>
    </source>
</evidence>
<dbReference type="GO" id="GO:0044877">
    <property type="term" value="F:protein-containing complex binding"/>
    <property type="evidence" value="ECO:0007669"/>
    <property type="project" value="TreeGrafter"/>
</dbReference>
<dbReference type="GO" id="GO:0043328">
    <property type="term" value="P:protein transport to vacuole involved in ubiquitin-dependent protein catabolic process via the multivesicular body sorting pathway"/>
    <property type="evidence" value="ECO:0007669"/>
    <property type="project" value="TreeGrafter"/>
</dbReference>
<dbReference type="Gene3D" id="1.20.1440.200">
    <property type="match status" value="1"/>
</dbReference>
<dbReference type="eggNOG" id="KOG3284">
    <property type="taxonomic scope" value="Eukaryota"/>
</dbReference>
<dbReference type="EMBL" id="CM001748">
    <property type="protein sequence ID" value="KJB57638.1"/>
    <property type="molecule type" value="Genomic_DNA"/>
</dbReference>
<organism evidence="6 7">
    <name type="scientific">Gossypium raimondii</name>
    <name type="common">Peruvian cotton</name>
    <name type="synonym">Gossypium klotzschianum subsp. raimondii</name>
    <dbReference type="NCBI Taxonomy" id="29730"/>
    <lineage>
        <taxon>Eukaryota</taxon>
        <taxon>Viridiplantae</taxon>
        <taxon>Streptophyta</taxon>
        <taxon>Embryophyta</taxon>
        <taxon>Tracheophyta</taxon>
        <taxon>Spermatophyta</taxon>
        <taxon>Magnoliopsida</taxon>
        <taxon>eudicotyledons</taxon>
        <taxon>Gunneridae</taxon>
        <taxon>Pentapetalae</taxon>
        <taxon>rosids</taxon>
        <taxon>malvids</taxon>
        <taxon>Malvales</taxon>
        <taxon>Malvaceae</taxon>
        <taxon>Malvoideae</taxon>
        <taxon>Gossypium</taxon>
    </lineage>
</organism>
<comment type="subcellular location">
    <subcellularLocation>
        <location evidence="1">Endosome</location>
    </subcellularLocation>
</comment>
<name>A0A0D2S2Y8_GOSRA</name>
<evidence type="ECO:0000256" key="1">
    <source>
        <dbReference type="ARBA" id="ARBA00004177"/>
    </source>
</evidence>
<accession>A0A0D2S2Y8</accession>
<evidence type="ECO:0000313" key="6">
    <source>
        <dbReference type="EMBL" id="KJB57638.1"/>
    </source>
</evidence>
<dbReference type="InterPro" id="IPR038358">
    <property type="entry name" value="VPS28_N_sf"/>
</dbReference>
<reference evidence="6 7" key="1">
    <citation type="journal article" date="2012" name="Nature">
        <title>Repeated polyploidization of Gossypium genomes and the evolution of spinnable cotton fibres.</title>
        <authorList>
            <person name="Paterson A.H."/>
            <person name="Wendel J.F."/>
            <person name="Gundlach H."/>
            <person name="Guo H."/>
            <person name="Jenkins J."/>
            <person name="Jin D."/>
            <person name="Llewellyn D."/>
            <person name="Showmaker K.C."/>
            <person name="Shu S."/>
            <person name="Udall J."/>
            <person name="Yoo M.J."/>
            <person name="Byers R."/>
            <person name="Chen W."/>
            <person name="Doron-Faigenboim A."/>
            <person name="Duke M.V."/>
            <person name="Gong L."/>
            <person name="Grimwood J."/>
            <person name="Grover C."/>
            <person name="Grupp K."/>
            <person name="Hu G."/>
            <person name="Lee T.H."/>
            <person name="Li J."/>
            <person name="Lin L."/>
            <person name="Liu T."/>
            <person name="Marler B.S."/>
            <person name="Page J.T."/>
            <person name="Roberts A.W."/>
            <person name="Romanel E."/>
            <person name="Sanders W.S."/>
            <person name="Szadkowski E."/>
            <person name="Tan X."/>
            <person name="Tang H."/>
            <person name="Xu C."/>
            <person name="Wang J."/>
            <person name="Wang Z."/>
            <person name="Zhang D."/>
            <person name="Zhang L."/>
            <person name="Ashrafi H."/>
            <person name="Bedon F."/>
            <person name="Bowers J.E."/>
            <person name="Brubaker C.L."/>
            <person name="Chee P.W."/>
            <person name="Das S."/>
            <person name="Gingle A.R."/>
            <person name="Haigler C.H."/>
            <person name="Harker D."/>
            <person name="Hoffmann L.V."/>
            <person name="Hovav R."/>
            <person name="Jones D.C."/>
            <person name="Lemke C."/>
            <person name="Mansoor S."/>
            <person name="ur Rahman M."/>
            <person name="Rainville L.N."/>
            <person name="Rambani A."/>
            <person name="Reddy U.K."/>
            <person name="Rong J.K."/>
            <person name="Saranga Y."/>
            <person name="Scheffler B.E."/>
            <person name="Scheffler J.A."/>
            <person name="Stelly D.M."/>
            <person name="Triplett B.A."/>
            <person name="Van Deynze A."/>
            <person name="Vaslin M.F."/>
            <person name="Waghmare V.N."/>
            <person name="Walford S.A."/>
            <person name="Wright R.J."/>
            <person name="Zaki E.A."/>
            <person name="Zhang T."/>
            <person name="Dennis E.S."/>
            <person name="Mayer K.F."/>
            <person name="Peterson D.G."/>
            <person name="Rokhsar D.S."/>
            <person name="Wang X."/>
            <person name="Schmutz J."/>
        </authorList>
    </citation>
    <scope>NUCLEOTIDE SEQUENCE [LARGE SCALE GENOMIC DNA]</scope>
</reference>
<dbReference type="Proteomes" id="UP000032304">
    <property type="component" value="Chromosome 9"/>
</dbReference>
<evidence type="ECO:0000256" key="5">
    <source>
        <dbReference type="SAM" id="Phobius"/>
    </source>
</evidence>
<keyword evidence="7" id="KW-1185">Reference proteome</keyword>
<dbReference type="InterPro" id="IPR037206">
    <property type="entry name" value="VPS28_C_sf"/>
</dbReference>
<gene>
    <name evidence="6" type="ORF">B456_009G173000</name>
</gene>
<proteinExistence type="predicted"/>
<evidence type="ECO:0000256" key="4">
    <source>
        <dbReference type="ARBA" id="ARBA00022927"/>
    </source>
</evidence>
<keyword evidence="3" id="KW-0967">Endosome</keyword>
<keyword evidence="4" id="KW-0653">Protein transport</keyword>
<keyword evidence="5" id="KW-1133">Transmembrane helix</keyword>
<dbReference type="InterPro" id="IPR007143">
    <property type="entry name" value="Vps28"/>
</dbReference>
<dbReference type="Gramene" id="KJB57638">
    <property type="protein sequence ID" value="KJB57638"/>
    <property type="gene ID" value="B456_009G173000"/>
</dbReference>
<keyword evidence="5" id="KW-0812">Transmembrane</keyword>
<dbReference type="Gene3D" id="1.20.120.1130">
    <property type="match status" value="1"/>
</dbReference>
<dbReference type="PANTHER" id="PTHR12937">
    <property type="entry name" value="VACUOLAR PROTEIN SORTING 28, ISOFORM 2 VPS28"/>
    <property type="match status" value="1"/>
</dbReference>
<dbReference type="PANTHER" id="PTHR12937:SF0">
    <property type="entry name" value="VACUOLAR PROTEIN SORTING-ASSOCIATED PROTEIN 28 HOMOLOG"/>
    <property type="match status" value="1"/>
</dbReference>
<feature type="transmembrane region" description="Helical" evidence="5">
    <location>
        <begin position="169"/>
        <end position="190"/>
    </location>
</feature>
<dbReference type="OMA" id="ANCWILL"/>
<keyword evidence="5" id="KW-0472">Membrane</keyword>
<dbReference type="AlphaFoldDB" id="A0A0D2S2Y8"/>
<protein>
    <recommendedName>
        <fullName evidence="8">VPS28 C-terminal domain-containing protein</fullName>
    </recommendedName>
</protein>
<dbReference type="SUPFAM" id="SSF140111">
    <property type="entry name" value="Endosomal sorting complex assembly domain"/>
    <property type="match status" value="1"/>
</dbReference>
<dbReference type="STRING" id="29730.A0A0D2S2Y8"/>
<dbReference type="InterPro" id="IPR037202">
    <property type="entry name" value="ESCRT_assembly_dom"/>
</dbReference>
<dbReference type="SUPFAM" id="SSF140427">
    <property type="entry name" value="VPS28 C-terminal domain-like"/>
    <property type="match status" value="1"/>
</dbReference>
<sequence length="201" mass="22548">MIYIKSFTQMDVKLWHDKWEGEMYKTFVELYAIIKTSEKLGKKAYVRDIVFSSSEYETECQKLICHVPSSKCSAFTYKINRLGTYGVPAIAASATSSAAIVAECVLNFVTAIIDSLKLNMAAVDQVHPLLPDLAASLDKFGILPPDFKGKLKMKEMGFKVCSEAIQHTVFYFFQVLLTAGFFSVISVKLITAYKSWQLFGC</sequence>
<dbReference type="GO" id="GO:0000813">
    <property type="term" value="C:ESCRT I complex"/>
    <property type="evidence" value="ECO:0007669"/>
    <property type="project" value="InterPro"/>
</dbReference>
<evidence type="ECO:0000256" key="2">
    <source>
        <dbReference type="ARBA" id="ARBA00022448"/>
    </source>
</evidence>
<evidence type="ECO:0008006" key="8">
    <source>
        <dbReference type="Google" id="ProtNLM"/>
    </source>
</evidence>
<evidence type="ECO:0000256" key="3">
    <source>
        <dbReference type="ARBA" id="ARBA00022753"/>
    </source>
</evidence>
<keyword evidence="2" id="KW-0813">Transport</keyword>
<dbReference type="Pfam" id="PF03997">
    <property type="entry name" value="VPS28"/>
    <property type="match status" value="1"/>
</dbReference>